<dbReference type="AlphaFoldDB" id="A0AAU7JB88"/>
<dbReference type="GO" id="GO:0016853">
    <property type="term" value="F:isomerase activity"/>
    <property type="evidence" value="ECO:0007669"/>
    <property type="project" value="TreeGrafter"/>
</dbReference>
<evidence type="ECO:0000256" key="2">
    <source>
        <dbReference type="PIRSR" id="PIRSR016184-1"/>
    </source>
</evidence>
<dbReference type="SUPFAM" id="SSF54506">
    <property type="entry name" value="Diaminopimelate epimerase-like"/>
    <property type="match status" value="1"/>
</dbReference>
<comment type="similarity">
    <text evidence="1">Belongs to the PhzF family.</text>
</comment>
<name>A0AAU7JB88_9HYPH</name>
<evidence type="ECO:0000313" key="3">
    <source>
        <dbReference type="EMBL" id="XBO37446.1"/>
    </source>
</evidence>
<dbReference type="PIRSF" id="PIRSF016184">
    <property type="entry name" value="PhzC_PhzF"/>
    <property type="match status" value="1"/>
</dbReference>
<sequence length="301" mass="31958">MRRRFFTLDVFTEIAMAGNPLAVVLDAQGLTDMAMQGIAREFNLSETVFVLPPEDPRQRARLRIFTPGRELPFAGHPTVGTAVLLGGLDHGAGHGVLGFGLEEKVGLVPCVVEVKHEGCGEATFTLPRLPEEIGAPAPDQAVAAALSLQASDIGFGSHRCSVFSAGNGFTFAPLASREAVARAKPDLTRWEEGMRPADHPNAFVYTRETTQAGSAYHARMFAPDMGVMEDPATGSAVAAFAGVVMRFDRPVDGEHSMVIEQGYEMGRPSQITLGLSVEGGRLTRATIGGSAIVISEGALRL</sequence>
<reference evidence="3" key="1">
    <citation type="submission" date="2024-05" db="EMBL/GenBank/DDBJ databases">
        <authorList>
            <person name="Kim S."/>
            <person name="Heo J."/>
            <person name="Choi H."/>
            <person name="Choi Y."/>
            <person name="Kwon S.-W."/>
            <person name="Kim Y."/>
        </authorList>
    </citation>
    <scope>NUCLEOTIDE SEQUENCE</scope>
    <source>
        <strain evidence="3">KACC 23698</strain>
    </source>
</reference>
<dbReference type="Pfam" id="PF02567">
    <property type="entry name" value="PhzC-PhzF"/>
    <property type="match status" value="1"/>
</dbReference>
<dbReference type="RefSeq" id="WP_406854267.1">
    <property type="nucleotide sequence ID" value="NZ_CP157484.1"/>
</dbReference>
<dbReference type="PANTHER" id="PTHR13774">
    <property type="entry name" value="PHENAZINE BIOSYNTHESIS PROTEIN"/>
    <property type="match status" value="1"/>
</dbReference>
<dbReference type="InterPro" id="IPR003719">
    <property type="entry name" value="Phenazine_PhzF-like"/>
</dbReference>
<protein>
    <submittedName>
        <fullName evidence="3">PhzF family phenazine biosynthesis protein</fullName>
    </submittedName>
</protein>
<gene>
    <name evidence="3" type="ORF">ABEG18_17140</name>
</gene>
<dbReference type="Gene3D" id="3.10.310.10">
    <property type="entry name" value="Diaminopimelate Epimerase, Chain A, domain 1"/>
    <property type="match status" value="2"/>
</dbReference>
<dbReference type="EMBL" id="CP157484">
    <property type="protein sequence ID" value="XBO37446.1"/>
    <property type="molecule type" value="Genomic_DNA"/>
</dbReference>
<accession>A0AAU7JB88</accession>
<dbReference type="GO" id="GO:0005737">
    <property type="term" value="C:cytoplasm"/>
    <property type="evidence" value="ECO:0007669"/>
    <property type="project" value="TreeGrafter"/>
</dbReference>
<evidence type="ECO:0000256" key="1">
    <source>
        <dbReference type="ARBA" id="ARBA00008270"/>
    </source>
</evidence>
<dbReference type="NCBIfam" id="TIGR00654">
    <property type="entry name" value="PhzF_family"/>
    <property type="match status" value="1"/>
</dbReference>
<feature type="active site" evidence="2">
    <location>
        <position position="46"/>
    </location>
</feature>
<dbReference type="PANTHER" id="PTHR13774:SF32">
    <property type="entry name" value="ANTISENSE-ENHANCING SEQUENCE 1"/>
    <property type="match status" value="1"/>
</dbReference>
<proteinExistence type="inferred from homology"/>
<organism evidence="3">
    <name type="scientific">Alsobacter sp. KACC 23698</name>
    <dbReference type="NCBI Taxonomy" id="3149229"/>
    <lineage>
        <taxon>Bacteria</taxon>
        <taxon>Pseudomonadati</taxon>
        <taxon>Pseudomonadota</taxon>
        <taxon>Alphaproteobacteria</taxon>
        <taxon>Hyphomicrobiales</taxon>
        <taxon>Alsobacteraceae</taxon>
        <taxon>Alsobacter</taxon>
    </lineage>
</organism>